<dbReference type="AlphaFoldDB" id="A0A7X8XXJ6"/>
<dbReference type="InterPro" id="IPR017850">
    <property type="entry name" value="Alkaline_phosphatase_core_sf"/>
</dbReference>
<name>A0A7X8XXJ6_9BACT</name>
<evidence type="ECO:0000259" key="2">
    <source>
        <dbReference type="Pfam" id="PF00884"/>
    </source>
</evidence>
<accession>A0A7X8XXJ6</accession>
<dbReference type="Gene3D" id="3.30.1120.10">
    <property type="match status" value="1"/>
</dbReference>
<dbReference type="RefSeq" id="WP_168884016.1">
    <property type="nucleotide sequence ID" value="NZ_JABAIL010000006.1"/>
</dbReference>
<dbReference type="Gene3D" id="3.40.720.10">
    <property type="entry name" value="Alkaline Phosphatase, subunit A"/>
    <property type="match status" value="1"/>
</dbReference>
<gene>
    <name evidence="3" type="ORF">HGP29_19050</name>
</gene>
<evidence type="ECO:0000313" key="3">
    <source>
        <dbReference type="EMBL" id="NLR93302.1"/>
    </source>
</evidence>
<dbReference type="InterPro" id="IPR052701">
    <property type="entry name" value="GAG_Ulvan_Degrading_Sulfatases"/>
</dbReference>
<feature type="domain" description="Sulfatase N-terminal" evidence="2">
    <location>
        <begin position="26"/>
        <end position="409"/>
    </location>
</feature>
<dbReference type="GO" id="GO:0016787">
    <property type="term" value="F:hydrolase activity"/>
    <property type="evidence" value="ECO:0007669"/>
    <property type="project" value="UniProtKB-KW"/>
</dbReference>
<feature type="signal peptide" evidence="1">
    <location>
        <begin position="1"/>
        <end position="20"/>
    </location>
</feature>
<dbReference type="SUPFAM" id="SSF53649">
    <property type="entry name" value="Alkaline phosphatase-like"/>
    <property type="match status" value="1"/>
</dbReference>
<sequence length="516" mass="58419">MKLFIYNLFLLSVLISNAFAQKSEKPNVLLIYCDDLGPGVLGSYGQKLIATPNIDKLAKDGMLFTSAYGANVCSPARASMLTGLHNGHAPRHTPGGLQNELSIGVIDQATFDKKVTIKSNQGHYYIGQMAQSAGYNTAYIGKLGFGYSDTKEMIDSYGFDYHVGLYDAVMCWSFYPPYYRLNGETIPLPNNPKLTKREPNCPLVGGENMTYVEDVWVDHALKYMEEKKDEPFFMIYATQLPHGPASIAPKDFKYKGHEGWTKKEQVFASMIYKLDQSVGKLLDKLDELNLSDNTVVIFTGDNGHEPQSYVNMNPNAKDPDIVYDYSSNTFDQSKVKKEKKKEYWNGHHQGEDIFEGTLGRRGIKRHNHEGGITIPYIAKWPKHIKAGKKSDFIITDYDIMPTVADLMGVNLEVTDGISYLPTLLGKGKQKSHDFIFFKCTTGVSQDVIIKDGWKLINERDIEKSDFETQEKVYKWALYHLDKDPYEKKDLAAKYPEKVKELKALIRQQNQPLSRAN</sequence>
<organism evidence="3 4">
    <name type="scientific">Flammeovirga agarivorans</name>
    <dbReference type="NCBI Taxonomy" id="2726742"/>
    <lineage>
        <taxon>Bacteria</taxon>
        <taxon>Pseudomonadati</taxon>
        <taxon>Bacteroidota</taxon>
        <taxon>Cytophagia</taxon>
        <taxon>Cytophagales</taxon>
        <taxon>Flammeovirgaceae</taxon>
        <taxon>Flammeovirga</taxon>
    </lineage>
</organism>
<dbReference type="PANTHER" id="PTHR43751">
    <property type="entry name" value="SULFATASE"/>
    <property type="match status" value="1"/>
</dbReference>
<keyword evidence="3" id="KW-0808">Transferase</keyword>
<dbReference type="InterPro" id="IPR000917">
    <property type="entry name" value="Sulfatase_N"/>
</dbReference>
<keyword evidence="1" id="KW-0732">Signal</keyword>
<dbReference type="Proteomes" id="UP000585050">
    <property type="component" value="Unassembled WGS sequence"/>
</dbReference>
<comment type="caution">
    <text evidence="3">The sequence shown here is derived from an EMBL/GenBank/DDBJ whole genome shotgun (WGS) entry which is preliminary data.</text>
</comment>
<feature type="chain" id="PRO_5030681909" evidence="1">
    <location>
        <begin position="21"/>
        <end position="516"/>
    </location>
</feature>
<evidence type="ECO:0000256" key="1">
    <source>
        <dbReference type="SAM" id="SignalP"/>
    </source>
</evidence>
<keyword evidence="3" id="KW-0378">Hydrolase</keyword>
<dbReference type="Pfam" id="PF00884">
    <property type="entry name" value="Sulfatase"/>
    <property type="match status" value="1"/>
</dbReference>
<protein>
    <submittedName>
        <fullName evidence="3">Sulfatase-like hydrolase/transferase</fullName>
    </submittedName>
</protein>
<dbReference type="GO" id="GO:0016740">
    <property type="term" value="F:transferase activity"/>
    <property type="evidence" value="ECO:0007669"/>
    <property type="project" value="UniProtKB-KW"/>
</dbReference>
<evidence type="ECO:0000313" key="4">
    <source>
        <dbReference type="Proteomes" id="UP000585050"/>
    </source>
</evidence>
<dbReference type="EMBL" id="JABAIL010000006">
    <property type="protein sequence ID" value="NLR93302.1"/>
    <property type="molecule type" value="Genomic_DNA"/>
</dbReference>
<keyword evidence="4" id="KW-1185">Reference proteome</keyword>
<dbReference type="PANTHER" id="PTHR43751:SF3">
    <property type="entry name" value="SULFATASE N-TERMINAL DOMAIN-CONTAINING PROTEIN"/>
    <property type="match status" value="1"/>
</dbReference>
<proteinExistence type="predicted"/>
<reference evidence="3 4" key="1">
    <citation type="submission" date="2020-04" db="EMBL/GenBank/DDBJ databases">
        <title>Flammeovirga sp. SR4, a novel species isolated from seawater.</title>
        <authorList>
            <person name="Wang X."/>
        </authorList>
    </citation>
    <scope>NUCLEOTIDE SEQUENCE [LARGE SCALE GENOMIC DNA]</scope>
    <source>
        <strain evidence="3 4">SR4</strain>
    </source>
</reference>